<feature type="region of interest" description="Disordered" evidence="1">
    <location>
        <begin position="1330"/>
        <end position="1810"/>
    </location>
</feature>
<reference evidence="2" key="2">
    <citation type="submission" date="2020-05" db="UniProtKB">
        <authorList>
            <consortium name="EnsemblMetazoa"/>
        </authorList>
    </citation>
    <scope>IDENTIFICATION</scope>
    <source>
        <strain evidence="2">Indian</strain>
    </source>
</reference>
<feature type="compositionally biased region" description="Low complexity" evidence="1">
    <location>
        <begin position="660"/>
        <end position="673"/>
    </location>
</feature>
<feature type="compositionally biased region" description="Polar residues" evidence="1">
    <location>
        <begin position="2110"/>
        <end position="2127"/>
    </location>
</feature>
<feature type="region of interest" description="Disordered" evidence="1">
    <location>
        <begin position="921"/>
        <end position="971"/>
    </location>
</feature>
<feature type="compositionally biased region" description="Polar residues" evidence="1">
    <location>
        <begin position="631"/>
        <end position="641"/>
    </location>
</feature>
<feature type="compositionally biased region" description="Polar residues" evidence="1">
    <location>
        <begin position="928"/>
        <end position="946"/>
    </location>
</feature>
<dbReference type="Proteomes" id="UP000076408">
    <property type="component" value="Unassembled WGS sequence"/>
</dbReference>
<feature type="compositionally biased region" description="Low complexity" evidence="1">
    <location>
        <begin position="1334"/>
        <end position="1346"/>
    </location>
</feature>
<feature type="compositionally biased region" description="Low complexity" evidence="1">
    <location>
        <begin position="884"/>
        <end position="900"/>
    </location>
</feature>
<feature type="compositionally biased region" description="Acidic residues" evidence="1">
    <location>
        <begin position="1483"/>
        <end position="1492"/>
    </location>
</feature>
<organism evidence="2 3">
    <name type="scientific">Anopheles stephensi</name>
    <name type="common">Indo-Pakistan malaria mosquito</name>
    <dbReference type="NCBI Taxonomy" id="30069"/>
    <lineage>
        <taxon>Eukaryota</taxon>
        <taxon>Metazoa</taxon>
        <taxon>Ecdysozoa</taxon>
        <taxon>Arthropoda</taxon>
        <taxon>Hexapoda</taxon>
        <taxon>Insecta</taxon>
        <taxon>Pterygota</taxon>
        <taxon>Neoptera</taxon>
        <taxon>Endopterygota</taxon>
        <taxon>Diptera</taxon>
        <taxon>Nematocera</taxon>
        <taxon>Culicoidea</taxon>
        <taxon>Culicidae</taxon>
        <taxon>Anophelinae</taxon>
        <taxon>Anopheles</taxon>
    </lineage>
</organism>
<feature type="compositionally biased region" description="Pro residues" evidence="1">
    <location>
        <begin position="802"/>
        <end position="812"/>
    </location>
</feature>
<evidence type="ECO:0000313" key="3">
    <source>
        <dbReference type="Proteomes" id="UP000076408"/>
    </source>
</evidence>
<feature type="compositionally biased region" description="Low complexity" evidence="1">
    <location>
        <begin position="149"/>
        <end position="169"/>
    </location>
</feature>
<feature type="compositionally biased region" description="Basic and acidic residues" evidence="1">
    <location>
        <begin position="1630"/>
        <end position="1657"/>
    </location>
</feature>
<feature type="compositionally biased region" description="Low complexity" evidence="1">
    <location>
        <begin position="401"/>
        <end position="423"/>
    </location>
</feature>
<feature type="compositionally biased region" description="Polar residues" evidence="1">
    <location>
        <begin position="2361"/>
        <end position="2370"/>
    </location>
</feature>
<feature type="region of interest" description="Disordered" evidence="1">
    <location>
        <begin position="2008"/>
        <end position="2037"/>
    </location>
</feature>
<name>A0A182Y9A5_ANOST</name>
<dbReference type="EnsemblMetazoa" id="ASTEI05041-RA">
    <property type="protein sequence ID" value="ASTEI05041-PA"/>
    <property type="gene ID" value="ASTEI05041"/>
</dbReference>
<feature type="compositionally biased region" description="Polar residues" evidence="1">
    <location>
        <begin position="606"/>
        <end position="615"/>
    </location>
</feature>
<dbReference type="VEuPathDB" id="VectorBase:ASTEI20_035601"/>
<feature type="compositionally biased region" description="Basic and acidic residues" evidence="1">
    <location>
        <begin position="1385"/>
        <end position="1395"/>
    </location>
</feature>
<feature type="region of interest" description="Disordered" evidence="1">
    <location>
        <begin position="2060"/>
        <end position="2163"/>
    </location>
</feature>
<dbReference type="VEuPathDB" id="VectorBase:ASTEI05041"/>
<feature type="compositionally biased region" description="Polar residues" evidence="1">
    <location>
        <begin position="1454"/>
        <end position="1463"/>
    </location>
</feature>
<feature type="region of interest" description="Disordered" evidence="1">
    <location>
        <begin position="531"/>
        <end position="685"/>
    </location>
</feature>
<feature type="compositionally biased region" description="Pro residues" evidence="1">
    <location>
        <begin position="213"/>
        <end position="225"/>
    </location>
</feature>
<accession>A0A182Y9A5</accession>
<feature type="compositionally biased region" description="Low complexity" evidence="1">
    <location>
        <begin position="463"/>
        <end position="500"/>
    </location>
</feature>
<feature type="compositionally biased region" description="Low complexity" evidence="1">
    <location>
        <begin position="2139"/>
        <end position="2160"/>
    </location>
</feature>
<feature type="compositionally biased region" description="Acidic residues" evidence="1">
    <location>
        <begin position="1565"/>
        <end position="1594"/>
    </location>
</feature>
<dbReference type="OMA" id="FEEESMY"/>
<feature type="compositionally biased region" description="Low complexity" evidence="1">
    <location>
        <begin position="376"/>
        <end position="392"/>
    </location>
</feature>
<feature type="region of interest" description="Disordered" evidence="1">
    <location>
        <begin position="796"/>
        <end position="906"/>
    </location>
</feature>
<feature type="compositionally biased region" description="Low complexity" evidence="1">
    <location>
        <begin position="1464"/>
        <end position="1480"/>
    </location>
</feature>
<sequence>MATITTITKSGAGPAPAVPTTAQFKSHVYSKYRELLGSYNDKANEILQTYPAYRVREDAGFALGGETYGGPPQSTIGNSARRLQAQLPAEPPACVQNAMMRRDKQPFTYTPGGIDLSQIKSPRMAKRISRNANSEGVTGQPKVSPLAQNNGSNHNGNGTSNGGSQSSVSPAATLGAAAMGMPFQVFPTGPPAPPPPPPPTGRVVPSNGGNRSIPPPPPPPGPGPSQPTAGSSEARKSPRPQSFEPPPMGMRPEIKIPPNPMAGLRKAPRPQPKNDFWIEEYRREKQQDAPQIPRPVPPSYSYTNRDLDDEVAKNTFNRTDELTVRGDPLAQQKRSPSPSNLTIPLENGSRGSSSIKTPPVYGQSPVPANLPPPITPTKVSPPSTQPSPSTKDTPPPPVRPKPSLSPVSTNQSTNSTTLQSGGSAAKDQTGAGAKNTTSVGFGPAAPPPPPPPPLPSSAHKESQSSASSGVSPSVSSTTSTTGHPTASISPSPSSAKPATTQRPAAQALGSLYIPPIHEVFANSKQSLLTQASPPWMSSRHNSLKEQPEWVHKDELDSAAASSNGSAGSNAQPQSNERQSPQSQLQEQYKPQTSVSPRAPSAPRESVPSTTKSVDSIVTAPTPVSARPSPSGPSQQLTQTNIRPAAADVSIPVHQQSTPVQSAQHYAQQGQQAARSTGPPVAAVSQSTVTMPVNRGYPQQAPVYAQAQPVYSTQSPAGPQKERIIPIQIEKSPVQAPAAAPSFAPPPYYSPNAQYGPASASSSMQSPLPVGFATPHSGFTTPTAMFTNPNHFVNQGYNNISYPPTPTGQPQPHPLYQHHQHYVPPQTPPVLHHPMHPPQPQQQQQRPPTQQQSNVTNVRIVPIKVEGGEHTVRGPLSNTPAIIQSDPRSSSSAQSWNGNSAPNQSRSFRVLQQITDTLDEAEAEKNGKDQSGSSQSTVADQTDGTKPQQQQQSYGRSVAGPTNAAQQQDMAEGQLRRLQLSNEDKALMNRVKNQVDGEVYLHNEEDPRYRGAAIPSKAFRYLQNMTDSGQAANQSNNGSGNRTQQMFNRGNYNDSDADTQQQYVPPSEQKVEEPKKYTGGSIPSRSFKMLQAMTDAPADPNSSDSEGPSVKLPHGSGTDIRYSPYPYPPQPYFCCPNPNWHYYDPTTNPQYYPPHHPPPPHAPGYYYPPIPPPPPGHYDRGGGYYGGFMSPHHFYYAQEPCSPCTPPPYYQLSQPQTAYCEAIPSEAIHSYVITTPPPRIVVTPTPDDSCSDSELQAIKEQLGELRDVPGEFAGVEPADYGGPIPLTRSQSSLKRLSERLTNFNNGFGEPDGMTKSPVRCSPCSPLNERYRTYEESTSSVPSSQSEASDSEDEGTTKPKLASRAQQAQSNGHAKDVEAVRVNGALSKEKSPQKEKDNDDEEEEDEDEEEEEEEEEDDEEESEDEETVEYGAKDVPPVDEHLPHQLSVIFEEESMYGQSTVASRRTSVCSNSSTLSDCSSTLANDLDDEKDEDGQPSGNRTDDDIDRLDETDMEKSLVSVRLPLKLSFSKSPNNEDIATLVVGESEITGSKEKLTGGSRTDQARDEDSGDESDTEEEDESEEESESSSGEETDTDGEEKKPEATSVVENQSNDADTDVTVTITIPSLSSKVKPNERESLSRPETVKHEAPAKAPFKIDYEEASEVSVSVSLPLKPKGSSSSDITKQSEQEASADTKSQKEDHGNDAGGEEEEEVDFWSQIGDEDDYQRPVRSYSRDMWSSREFSVDRQSVWSQDAEEDEEASTTGTTDFWSAENGPTEASDLWNFGKRNSPLPASSDKDKTGQEDSKDSLEYWQKENERLVKDLYERRASGIGCQGVSASSIVKDENNNKTCVTKDTVGGVQPEPQSDRKTEDHSEEEAEDGSDSESDNDSEEYETSNTSKEDSEAEQDVGEPLSKQVESNDPLKKPKDDSIMQSANGIADIKAVSMTQEETNVLDKMERDKKLTVKERISLFETQAVSVPTLEVTPNSRGTVTPTMGNRLRPLSRQRQLCEESEAEDDSGVTSDMSKHISEVETDSECFPEMRKMTRYQRAATHSRLFKLLQDESNNGDSEDEEEASEDNSKEQEQNRSSIKHEAPAREESTIRTKVATGTIVNGGSSRKTPEESNGTEGRRDRLTLPISHQSSSGNDSLSSSTSSASPVSGTLQNEKLAEELVQSLLMKKKGRLFRNLPLEKLHAAALKILQEDLESNGTISSTEDNMATVDSTPALTPQEFKSEYPTSYADYYDTWCSDTVQPNGCYSDTGSDCGMVKMFRTVPEHQLALAKKDSRMNAGNGHWSPRCPRVFSNKNVPRLMGVRETELVEPRGSRPPSRASSNRSPFTVITPAAGLLTGGSPMDDCPNRATVNRQFKLQ</sequence>
<feature type="compositionally biased region" description="Low complexity" evidence="1">
    <location>
        <begin position="557"/>
        <end position="570"/>
    </location>
</feature>
<feature type="compositionally biased region" description="Acidic residues" evidence="1">
    <location>
        <begin position="1396"/>
        <end position="1426"/>
    </location>
</feature>
<feature type="compositionally biased region" description="Acidic residues" evidence="1">
    <location>
        <begin position="2068"/>
        <end position="2077"/>
    </location>
</feature>
<feature type="compositionally biased region" description="Pro residues" evidence="1">
    <location>
        <begin position="243"/>
        <end position="260"/>
    </location>
</feature>
<feature type="compositionally biased region" description="Low complexity" evidence="1">
    <location>
        <begin position="1662"/>
        <end position="1679"/>
    </location>
</feature>
<feature type="region of interest" description="Disordered" evidence="1">
    <location>
        <begin position="1830"/>
        <end position="1935"/>
    </location>
</feature>
<feature type="region of interest" description="Disordered" evidence="1">
    <location>
        <begin position="1094"/>
        <end position="1116"/>
    </location>
</feature>
<feature type="compositionally biased region" description="Pro residues" evidence="1">
    <location>
        <begin position="444"/>
        <end position="455"/>
    </location>
</feature>
<feature type="compositionally biased region" description="Basic and acidic residues" evidence="1">
    <location>
        <begin position="542"/>
        <end position="555"/>
    </location>
</feature>
<feature type="compositionally biased region" description="Pro residues" evidence="1">
    <location>
        <begin position="188"/>
        <end position="200"/>
    </location>
</feature>
<feature type="compositionally biased region" description="Polar residues" evidence="1">
    <location>
        <begin position="571"/>
        <end position="595"/>
    </location>
</feature>
<proteinExistence type="predicted"/>
<dbReference type="VEuPathDB" id="VectorBase:ASTE001613"/>
<feature type="compositionally biased region" description="Polar residues" evidence="1">
    <location>
        <begin position="332"/>
        <end position="342"/>
    </location>
</feature>
<evidence type="ECO:0000256" key="1">
    <source>
        <dbReference type="SAM" id="MobiDB-lite"/>
    </source>
</evidence>
<dbReference type="VEuPathDB" id="VectorBase:ASTE001614"/>
<feature type="compositionally biased region" description="Basic and acidic residues" evidence="1">
    <location>
        <begin position="1920"/>
        <end position="1929"/>
    </location>
</feature>
<keyword evidence="3" id="KW-1185">Reference proteome</keyword>
<feature type="compositionally biased region" description="Acidic residues" evidence="1">
    <location>
        <begin position="1705"/>
        <end position="1723"/>
    </location>
</feature>
<feature type="compositionally biased region" description="Low complexity" evidence="1">
    <location>
        <begin position="840"/>
        <end position="851"/>
    </location>
</feature>
<feature type="compositionally biased region" description="Low complexity" evidence="1">
    <location>
        <begin position="2326"/>
        <end position="2337"/>
    </location>
</feature>
<reference evidence="3" key="1">
    <citation type="journal article" date="2014" name="Genome Biol.">
        <title>Genome analysis of a major urban malaria vector mosquito, Anopheles stephensi.</title>
        <authorList>
            <person name="Jiang X."/>
            <person name="Peery A."/>
            <person name="Hall A.B."/>
            <person name="Sharma A."/>
            <person name="Chen X.G."/>
            <person name="Waterhouse R.M."/>
            <person name="Komissarov A."/>
            <person name="Riehle M.M."/>
            <person name="Shouche Y."/>
            <person name="Sharakhova M.V."/>
            <person name="Lawson D."/>
            <person name="Pakpour N."/>
            <person name="Arensburger P."/>
            <person name="Davidson V.L."/>
            <person name="Eiglmeier K."/>
            <person name="Emrich S."/>
            <person name="George P."/>
            <person name="Kennedy R.C."/>
            <person name="Mane S.P."/>
            <person name="Maslen G."/>
            <person name="Oringanje C."/>
            <person name="Qi Y."/>
            <person name="Settlage R."/>
            <person name="Tojo M."/>
            <person name="Tubio J.M."/>
            <person name="Unger M.F."/>
            <person name="Wang B."/>
            <person name="Vernick K.D."/>
            <person name="Ribeiro J.M."/>
            <person name="James A.A."/>
            <person name="Michel K."/>
            <person name="Riehle M.A."/>
            <person name="Luckhart S."/>
            <person name="Sharakhov I.V."/>
            <person name="Tu Z."/>
        </authorList>
    </citation>
    <scope>NUCLEOTIDE SEQUENCE [LARGE SCALE GENOMIC DNA]</scope>
    <source>
        <strain evidence="3">Indian</strain>
    </source>
</reference>
<feature type="compositionally biased region" description="Acidic residues" evidence="1">
    <location>
        <begin position="1872"/>
        <end position="1893"/>
    </location>
</feature>
<feature type="region of interest" description="Disordered" evidence="1">
    <location>
        <begin position="1028"/>
        <end position="1082"/>
    </location>
</feature>
<feature type="region of interest" description="Disordered" evidence="1">
    <location>
        <begin position="182"/>
        <end position="503"/>
    </location>
</feature>
<dbReference type="VEuPathDB" id="VectorBase:ASTE001615"/>
<evidence type="ECO:0000313" key="2">
    <source>
        <dbReference type="EnsemblMetazoa" id="ASTEI05041-PA"/>
    </source>
</evidence>
<feature type="region of interest" description="Disordered" evidence="1">
    <location>
        <begin position="108"/>
        <end position="169"/>
    </location>
</feature>
<feature type="region of interest" description="Disordered" evidence="1">
    <location>
        <begin position="2318"/>
        <end position="2370"/>
    </location>
</feature>
<feature type="compositionally biased region" description="Basic and acidic residues" evidence="1">
    <location>
        <begin position="1794"/>
        <end position="1810"/>
    </location>
</feature>
<feature type="compositionally biased region" description="Polar residues" evidence="1">
    <location>
        <begin position="1028"/>
        <end position="1063"/>
    </location>
</feature>
<feature type="compositionally biased region" description="Basic and acidic residues" evidence="1">
    <location>
        <begin position="2078"/>
        <end position="2102"/>
    </location>
</feature>
<feature type="compositionally biased region" description="Polar residues" evidence="1">
    <location>
        <begin position="1680"/>
        <end position="1693"/>
    </location>
</feature>
<protein>
    <submittedName>
        <fullName evidence="2">Uncharacterized protein</fullName>
    </submittedName>
</protein>